<feature type="domain" description="Glycosyl hydrolase family 30 TIM-barrel" evidence="8">
    <location>
        <begin position="95"/>
        <end position="439"/>
    </location>
</feature>
<evidence type="ECO:0000259" key="8">
    <source>
        <dbReference type="Pfam" id="PF02055"/>
    </source>
</evidence>
<evidence type="ECO:0000256" key="4">
    <source>
        <dbReference type="ARBA" id="ARBA00022729"/>
    </source>
</evidence>
<dbReference type="RefSeq" id="XP_046591995.1">
    <property type="nucleotide sequence ID" value="XM_046736039.1"/>
</dbReference>
<dbReference type="Pfam" id="PF17189">
    <property type="entry name" value="Glyco_hydro_30C"/>
    <property type="match status" value="1"/>
</dbReference>
<dbReference type="Proteomes" id="UP000829291">
    <property type="component" value="Chromosome 3"/>
</dbReference>
<dbReference type="Pfam" id="PF02055">
    <property type="entry name" value="Glyco_hydro_30"/>
    <property type="match status" value="1"/>
</dbReference>
<organism evidence="10 11">
    <name type="scientific">Neodiprion lecontei</name>
    <name type="common">Redheaded pine sawfly</name>
    <dbReference type="NCBI Taxonomy" id="441921"/>
    <lineage>
        <taxon>Eukaryota</taxon>
        <taxon>Metazoa</taxon>
        <taxon>Ecdysozoa</taxon>
        <taxon>Arthropoda</taxon>
        <taxon>Hexapoda</taxon>
        <taxon>Insecta</taxon>
        <taxon>Pterygota</taxon>
        <taxon>Neoptera</taxon>
        <taxon>Endopterygota</taxon>
        <taxon>Hymenoptera</taxon>
        <taxon>Tenthredinoidea</taxon>
        <taxon>Diprionidae</taxon>
        <taxon>Diprioninae</taxon>
        <taxon>Neodiprion</taxon>
    </lineage>
</organism>
<dbReference type="InterPro" id="IPR033452">
    <property type="entry name" value="GH30_C"/>
</dbReference>
<accession>A0ABM3FVF2</accession>
<feature type="domain" description="Glycosyl hydrolase family 30 beta sandwich" evidence="9">
    <location>
        <begin position="442"/>
        <end position="503"/>
    </location>
</feature>
<evidence type="ECO:0000256" key="1">
    <source>
        <dbReference type="ARBA" id="ARBA00001013"/>
    </source>
</evidence>
<gene>
    <name evidence="11" type="primary">LOC124293754</name>
</gene>
<dbReference type="SUPFAM" id="SSF51445">
    <property type="entry name" value="(Trans)glycosidases"/>
    <property type="match status" value="1"/>
</dbReference>
<evidence type="ECO:0000256" key="2">
    <source>
        <dbReference type="ARBA" id="ARBA00005382"/>
    </source>
</evidence>
<keyword evidence="6" id="KW-0746">Sphingolipid metabolism</keyword>
<dbReference type="InterPro" id="IPR017853">
    <property type="entry name" value="GH"/>
</dbReference>
<proteinExistence type="inferred from homology"/>
<feature type="chain" id="PRO_5047042362" description="Glucosylceramidase" evidence="7">
    <location>
        <begin position="18"/>
        <end position="506"/>
    </location>
</feature>
<keyword evidence="10" id="KW-1185">Reference proteome</keyword>
<dbReference type="SUPFAM" id="SSF51011">
    <property type="entry name" value="Glycosyl hydrolase domain"/>
    <property type="match status" value="1"/>
</dbReference>
<dbReference type="InterPro" id="IPR033453">
    <property type="entry name" value="Glyco_hydro_30_TIM-barrel"/>
</dbReference>
<dbReference type="PRINTS" id="PR00843">
    <property type="entry name" value="GLHYDRLASE30"/>
</dbReference>
<keyword evidence="6" id="KW-0326">Glycosidase</keyword>
<keyword evidence="6" id="KW-0443">Lipid metabolism</keyword>
<reference evidence="11" key="1">
    <citation type="submission" date="2025-08" db="UniProtKB">
        <authorList>
            <consortium name="RefSeq"/>
        </authorList>
    </citation>
    <scope>IDENTIFICATION</scope>
    <source>
        <tissue evidence="11">Thorax and Abdomen</tissue>
    </source>
</reference>
<sequence length="506" mass="57232">MLRCIFLLITCIYTARSIPCAHRDFGNNGTVCVCNATYCDSTPVSEVLDIGFYIRYSSSENGLRFDETHGVFRKECSPADADGFQLDLGTTFQPIHGFGGAFTDAASFNIRTLSPGAQENLLRTYFSKEGSNYNLGRVPIGGTDFSKRPYTYDDHEGDVLLKNFSLANEDLLYKIPLMKKAFEINPEVKFFAAAWTAPPWMRTNHNYTGYGFLKRKYYQVYANYLVEFLNKYGDHGLEMWAMSTGNEPYIGTQSLSNYGSMVWLPKNLGKWIANNLGPTISKSKHNKTVILAYDDSRSRLDPFLNDIFKNKLARNYTAGIAIHAYEDATFSASVLGEIRQKYPGKFLIMTEFSAGNPQKDTGIVASASWQLAEMYILNIIENLKNWVTGWVDWNLALDKYGGPNWRQNFVNAPIIVNSEADEFYKQPTYYAITHFSKFIPPGSVRVGFVHGKKPVEAVAFKTPKNEIIVVMYNKGIADQSVTIYDPRRGQVRLQLPPKSIHTILYK</sequence>
<dbReference type="PANTHER" id="PTHR11069:SF23">
    <property type="entry name" value="LYSOSOMAL ACID GLUCOSYLCERAMIDASE"/>
    <property type="match status" value="1"/>
</dbReference>
<evidence type="ECO:0000259" key="9">
    <source>
        <dbReference type="Pfam" id="PF17189"/>
    </source>
</evidence>
<protein>
    <recommendedName>
        <fullName evidence="3 6">Glucosylceramidase</fullName>
        <ecNumber evidence="3 6">3.2.1.45</ecNumber>
    </recommendedName>
</protein>
<evidence type="ECO:0000313" key="10">
    <source>
        <dbReference type="Proteomes" id="UP000829291"/>
    </source>
</evidence>
<evidence type="ECO:0000256" key="7">
    <source>
        <dbReference type="SAM" id="SignalP"/>
    </source>
</evidence>
<evidence type="ECO:0000256" key="5">
    <source>
        <dbReference type="ARBA" id="ARBA00022801"/>
    </source>
</evidence>
<dbReference type="GeneID" id="124293754"/>
<feature type="signal peptide" evidence="7">
    <location>
        <begin position="1"/>
        <end position="17"/>
    </location>
</feature>
<evidence type="ECO:0000256" key="6">
    <source>
        <dbReference type="RuleBase" id="RU361188"/>
    </source>
</evidence>
<comment type="similarity">
    <text evidence="2 6">Belongs to the glycosyl hydrolase 30 family.</text>
</comment>
<dbReference type="PANTHER" id="PTHR11069">
    <property type="entry name" value="GLUCOSYLCERAMIDASE"/>
    <property type="match status" value="1"/>
</dbReference>
<evidence type="ECO:0000313" key="11">
    <source>
        <dbReference type="RefSeq" id="XP_046591995.1"/>
    </source>
</evidence>
<dbReference type="Gene3D" id="3.20.20.80">
    <property type="entry name" value="Glycosidases"/>
    <property type="match status" value="1"/>
</dbReference>
<keyword evidence="4 7" id="KW-0732">Signal</keyword>
<comment type="catalytic activity">
    <reaction evidence="1">
        <text>a beta-D-glucosyl-(1&lt;-&gt;1')-N-acylsphing-4-enine + H2O = an N-acylsphing-4-enine + D-glucose</text>
        <dbReference type="Rhea" id="RHEA:13269"/>
        <dbReference type="ChEBI" id="CHEBI:4167"/>
        <dbReference type="ChEBI" id="CHEBI:15377"/>
        <dbReference type="ChEBI" id="CHEBI:22801"/>
        <dbReference type="ChEBI" id="CHEBI:52639"/>
        <dbReference type="EC" id="3.2.1.45"/>
    </reaction>
    <physiologicalReaction direction="left-to-right" evidence="1">
        <dbReference type="Rhea" id="RHEA:13270"/>
    </physiologicalReaction>
</comment>
<dbReference type="InterPro" id="IPR001139">
    <property type="entry name" value="Glyco_hydro_30"/>
</dbReference>
<evidence type="ECO:0000256" key="3">
    <source>
        <dbReference type="ARBA" id="ARBA00012658"/>
    </source>
</evidence>
<name>A0ABM3FVF2_NEOLC</name>
<dbReference type="EC" id="3.2.1.45" evidence="3 6"/>
<keyword evidence="5 6" id="KW-0378">Hydrolase</keyword>